<dbReference type="PROSITE" id="PS50157">
    <property type="entry name" value="ZINC_FINGER_C2H2_2"/>
    <property type="match status" value="2"/>
</dbReference>
<feature type="compositionally biased region" description="Low complexity" evidence="9">
    <location>
        <begin position="458"/>
        <end position="471"/>
    </location>
</feature>
<dbReference type="GO" id="GO:0008270">
    <property type="term" value="F:zinc ion binding"/>
    <property type="evidence" value="ECO:0007669"/>
    <property type="project" value="UniProtKB-KW"/>
</dbReference>
<feature type="region of interest" description="Disordered" evidence="9">
    <location>
        <begin position="246"/>
        <end position="274"/>
    </location>
</feature>
<feature type="domain" description="C2H2-type" evidence="10">
    <location>
        <begin position="225"/>
        <end position="248"/>
    </location>
</feature>
<dbReference type="SMART" id="SM00355">
    <property type="entry name" value="ZnF_C2H2"/>
    <property type="match status" value="2"/>
</dbReference>
<dbReference type="SUPFAM" id="SSF57667">
    <property type="entry name" value="beta-beta-alpha zinc fingers"/>
    <property type="match status" value="1"/>
</dbReference>
<evidence type="ECO:0000256" key="9">
    <source>
        <dbReference type="SAM" id="MobiDB-lite"/>
    </source>
</evidence>
<dbReference type="GO" id="GO:0006357">
    <property type="term" value="P:regulation of transcription by RNA polymerase II"/>
    <property type="evidence" value="ECO:0007669"/>
    <property type="project" value="TreeGrafter"/>
</dbReference>
<dbReference type="PANTHER" id="PTHR24404">
    <property type="entry name" value="ZINC FINGER PROTEIN"/>
    <property type="match status" value="1"/>
</dbReference>
<evidence type="ECO:0000256" key="8">
    <source>
        <dbReference type="PROSITE-ProRule" id="PRU00042"/>
    </source>
</evidence>
<evidence type="ECO:0000256" key="6">
    <source>
        <dbReference type="ARBA" id="ARBA00023125"/>
    </source>
</evidence>
<protein>
    <submittedName>
        <fullName evidence="12">Zinc finger protein 184-like</fullName>
    </submittedName>
</protein>
<dbReference type="Pfam" id="PF00096">
    <property type="entry name" value="zf-C2H2"/>
    <property type="match status" value="2"/>
</dbReference>
<gene>
    <name evidence="12" type="primary">LOC116219712</name>
</gene>
<evidence type="ECO:0000256" key="1">
    <source>
        <dbReference type="ARBA" id="ARBA00004123"/>
    </source>
</evidence>
<keyword evidence="3" id="KW-0677">Repeat</keyword>
<evidence type="ECO:0000259" key="10">
    <source>
        <dbReference type="PROSITE" id="PS50157"/>
    </source>
</evidence>
<sequence length="591" mass="66445">MDLGLPSSSGCDETHQVPLRVKEEDIKEEEYGHMITCQDEEEKPIADLHCKTESDFTESLSSTHNETLQTTVEVKVKKEEDEQQHNDCFLERNSGQDHLWSVANMNLGLPLRPGCDETHQVPLRLRVKEEDIKEEEYGHMITCQDEEEKPIADLHCKTESDFTESLSSTHNEILQTTVEVKVKKEDEQEHNDCLLESASEHPDGTQHKIHGQNDELSQQLNGRPYHCTVCLKSFTVLRELEEHQKTHTLSVTQKQNTGASEHPDGTQQKIHGQNDELSQQLNGRPYHCTVCRKSFTVLRELEEHQETHTLSVNQKQNTVIPGSTFKMCISCQARIWVACKRCKVCGAEQPKKAALEKVKARATKEWAQKMVRGHNVPKVLDKASALVFQMQQVGLCPLLLFCRTKATGVKADLSTSIVPKTDQEKKALVHIKTLFEGLVKSVAARSATPGTPAPPPSATTGKSAPPTSATTGKSAPPTSATPGTEICTTYLCYTWDIRTTSLCYTWDACTTSLCYTWDICTTSLCFPRDICTTSLRYTWDICTTSLCFPRDICTTSLCYTWDIYITSLCYTWDIRTTSLRSILGPGVYIYI</sequence>
<evidence type="ECO:0000313" key="11">
    <source>
        <dbReference type="Proteomes" id="UP000515152"/>
    </source>
</evidence>
<proteinExistence type="predicted"/>
<keyword evidence="7" id="KW-0539">Nucleus</keyword>
<evidence type="ECO:0000256" key="2">
    <source>
        <dbReference type="ARBA" id="ARBA00022723"/>
    </source>
</evidence>
<dbReference type="GeneID" id="116219712"/>
<dbReference type="PROSITE" id="PS00028">
    <property type="entry name" value="ZINC_FINGER_C2H2_1"/>
    <property type="match status" value="2"/>
</dbReference>
<dbReference type="Gene3D" id="3.30.160.60">
    <property type="entry name" value="Classic Zinc Finger"/>
    <property type="match status" value="2"/>
</dbReference>
<dbReference type="InterPro" id="IPR050589">
    <property type="entry name" value="Ikaros_C2H2-ZF"/>
</dbReference>
<evidence type="ECO:0000256" key="4">
    <source>
        <dbReference type="ARBA" id="ARBA00022771"/>
    </source>
</evidence>
<dbReference type="InterPro" id="IPR036236">
    <property type="entry name" value="Znf_C2H2_sf"/>
</dbReference>
<keyword evidence="6" id="KW-0238">DNA-binding</keyword>
<reference evidence="12" key="1">
    <citation type="submission" date="2025-08" db="UniProtKB">
        <authorList>
            <consortium name="RefSeq"/>
        </authorList>
    </citation>
    <scope>IDENTIFICATION</scope>
</reference>
<keyword evidence="5" id="KW-0862">Zinc</keyword>
<keyword evidence="11" id="KW-1185">Reference proteome</keyword>
<evidence type="ECO:0000256" key="3">
    <source>
        <dbReference type="ARBA" id="ARBA00022737"/>
    </source>
</evidence>
<keyword evidence="2" id="KW-0479">Metal-binding</keyword>
<dbReference type="GO" id="GO:0000978">
    <property type="term" value="F:RNA polymerase II cis-regulatory region sequence-specific DNA binding"/>
    <property type="evidence" value="ECO:0007669"/>
    <property type="project" value="TreeGrafter"/>
</dbReference>
<dbReference type="GO" id="GO:0005634">
    <property type="term" value="C:nucleus"/>
    <property type="evidence" value="ECO:0007669"/>
    <property type="project" value="UniProtKB-SubCell"/>
</dbReference>
<feature type="compositionally biased region" description="Polar residues" evidence="9">
    <location>
        <begin position="247"/>
        <end position="274"/>
    </location>
</feature>
<feature type="domain" description="C2H2-type" evidence="10">
    <location>
        <begin position="286"/>
        <end position="309"/>
    </location>
</feature>
<dbReference type="InterPro" id="IPR013087">
    <property type="entry name" value="Znf_C2H2_type"/>
</dbReference>
<dbReference type="OrthoDB" id="8965139at2759"/>
<dbReference type="AlphaFoldDB" id="A0A6P8F5A3"/>
<dbReference type="GO" id="GO:0003700">
    <property type="term" value="F:DNA-binding transcription factor activity"/>
    <property type="evidence" value="ECO:0007669"/>
    <property type="project" value="TreeGrafter"/>
</dbReference>
<evidence type="ECO:0000313" key="12">
    <source>
        <dbReference type="RefSeq" id="XP_031419311.1"/>
    </source>
</evidence>
<comment type="subcellular location">
    <subcellularLocation>
        <location evidence="1">Nucleus</location>
    </subcellularLocation>
</comment>
<dbReference type="KEGG" id="char:116219712"/>
<feature type="region of interest" description="Disordered" evidence="9">
    <location>
        <begin position="445"/>
        <end position="480"/>
    </location>
</feature>
<dbReference type="RefSeq" id="XP_031419311.1">
    <property type="nucleotide sequence ID" value="XM_031563451.1"/>
</dbReference>
<accession>A0A6P8F5A3</accession>
<evidence type="ECO:0000256" key="7">
    <source>
        <dbReference type="ARBA" id="ARBA00023242"/>
    </source>
</evidence>
<dbReference type="Proteomes" id="UP000515152">
    <property type="component" value="Chromosome 26"/>
</dbReference>
<evidence type="ECO:0000256" key="5">
    <source>
        <dbReference type="ARBA" id="ARBA00022833"/>
    </source>
</evidence>
<name>A0A6P8F5A3_CLUHA</name>
<organism evidence="11 12">
    <name type="scientific">Clupea harengus</name>
    <name type="common">Atlantic herring</name>
    <dbReference type="NCBI Taxonomy" id="7950"/>
    <lineage>
        <taxon>Eukaryota</taxon>
        <taxon>Metazoa</taxon>
        <taxon>Chordata</taxon>
        <taxon>Craniata</taxon>
        <taxon>Vertebrata</taxon>
        <taxon>Euteleostomi</taxon>
        <taxon>Actinopterygii</taxon>
        <taxon>Neopterygii</taxon>
        <taxon>Teleostei</taxon>
        <taxon>Clupei</taxon>
        <taxon>Clupeiformes</taxon>
        <taxon>Clupeoidei</taxon>
        <taxon>Clupeidae</taxon>
        <taxon>Clupea</taxon>
    </lineage>
</organism>
<keyword evidence="4 8" id="KW-0863">Zinc-finger</keyword>
<dbReference type="PANTHER" id="PTHR24404:SF114">
    <property type="entry name" value="KLUMPFUSS, ISOFORM B-RELATED"/>
    <property type="match status" value="1"/>
</dbReference>
<dbReference type="FunFam" id="3.30.160.60:FF:000110">
    <property type="entry name" value="Zinc finger protein-like"/>
    <property type="match status" value="2"/>
</dbReference>